<reference evidence="4" key="1">
    <citation type="journal article" date="2017" name="Genome Biol.">
        <title>Comparative genomics reveals high biological diversity and specific adaptations in the industrially and medically important fungal genus Aspergillus.</title>
        <authorList>
            <person name="de Vries R.P."/>
            <person name="Riley R."/>
            <person name="Wiebenga A."/>
            <person name="Aguilar-Osorio G."/>
            <person name="Amillis S."/>
            <person name="Uchima C.A."/>
            <person name="Anderluh G."/>
            <person name="Asadollahi M."/>
            <person name="Askin M."/>
            <person name="Barry K."/>
            <person name="Battaglia E."/>
            <person name="Bayram O."/>
            <person name="Benocci T."/>
            <person name="Braus-Stromeyer S.A."/>
            <person name="Caldana C."/>
            <person name="Canovas D."/>
            <person name="Cerqueira G.C."/>
            <person name="Chen F."/>
            <person name="Chen W."/>
            <person name="Choi C."/>
            <person name="Clum A."/>
            <person name="Dos Santos R.A."/>
            <person name="Damasio A.R."/>
            <person name="Diallinas G."/>
            <person name="Emri T."/>
            <person name="Fekete E."/>
            <person name="Flipphi M."/>
            <person name="Freyberg S."/>
            <person name="Gallo A."/>
            <person name="Gournas C."/>
            <person name="Habgood R."/>
            <person name="Hainaut M."/>
            <person name="Harispe M.L."/>
            <person name="Henrissat B."/>
            <person name="Hilden K.S."/>
            <person name="Hope R."/>
            <person name="Hossain A."/>
            <person name="Karabika E."/>
            <person name="Karaffa L."/>
            <person name="Karanyi Z."/>
            <person name="Krasevec N."/>
            <person name="Kuo A."/>
            <person name="Kusch H."/>
            <person name="LaButti K."/>
            <person name="Lagendijk E.L."/>
            <person name="Lapidus A."/>
            <person name="Levasseur A."/>
            <person name="Lindquist E."/>
            <person name="Lipzen A."/>
            <person name="Logrieco A.F."/>
            <person name="MacCabe A."/>
            <person name="Maekelae M.R."/>
            <person name="Malavazi I."/>
            <person name="Melin P."/>
            <person name="Meyer V."/>
            <person name="Mielnichuk N."/>
            <person name="Miskei M."/>
            <person name="Molnar A.P."/>
            <person name="Mule G."/>
            <person name="Ngan C.Y."/>
            <person name="Orejas M."/>
            <person name="Orosz E."/>
            <person name="Ouedraogo J.P."/>
            <person name="Overkamp K.M."/>
            <person name="Park H.-S."/>
            <person name="Perrone G."/>
            <person name="Piumi F."/>
            <person name="Punt P.J."/>
            <person name="Ram A.F."/>
            <person name="Ramon A."/>
            <person name="Rauscher S."/>
            <person name="Record E."/>
            <person name="Riano-Pachon D.M."/>
            <person name="Robert V."/>
            <person name="Roehrig J."/>
            <person name="Ruller R."/>
            <person name="Salamov A."/>
            <person name="Salih N.S."/>
            <person name="Samson R.A."/>
            <person name="Sandor E."/>
            <person name="Sanguinetti M."/>
            <person name="Schuetze T."/>
            <person name="Sepcic K."/>
            <person name="Shelest E."/>
            <person name="Sherlock G."/>
            <person name="Sophianopoulou V."/>
            <person name="Squina F.M."/>
            <person name="Sun H."/>
            <person name="Susca A."/>
            <person name="Todd R.B."/>
            <person name="Tsang A."/>
            <person name="Unkles S.E."/>
            <person name="van de Wiele N."/>
            <person name="van Rossen-Uffink D."/>
            <person name="Oliveira J.V."/>
            <person name="Vesth T.C."/>
            <person name="Visser J."/>
            <person name="Yu J.-H."/>
            <person name="Zhou M."/>
            <person name="Andersen M.R."/>
            <person name="Archer D.B."/>
            <person name="Baker S.E."/>
            <person name="Benoit I."/>
            <person name="Brakhage A.A."/>
            <person name="Braus G.H."/>
            <person name="Fischer R."/>
            <person name="Frisvad J.C."/>
            <person name="Goldman G.H."/>
            <person name="Houbraken J."/>
            <person name="Oakley B."/>
            <person name="Pocsi I."/>
            <person name="Scazzocchio C."/>
            <person name="Seiboth B."/>
            <person name="vanKuyk P.A."/>
            <person name="Wortman J."/>
            <person name="Dyer P.S."/>
            <person name="Grigoriev I.V."/>
        </authorList>
    </citation>
    <scope>NUCLEOTIDE SEQUENCE [LARGE SCALE GENOMIC DNA]</scope>
    <source>
        <strain evidence="4">CBS 593.65</strain>
    </source>
</reference>
<evidence type="ECO:0000313" key="4">
    <source>
        <dbReference type="Proteomes" id="UP000184356"/>
    </source>
</evidence>
<feature type="compositionally biased region" description="Basic and acidic residues" evidence="2">
    <location>
        <begin position="50"/>
        <end position="83"/>
    </location>
</feature>
<feature type="non-terminal residue" evidence="3">
    <location>
        <position position="474"/>
    </location>
</feature>
<feature type="coiled-coil region" evidence="1">
    <location>
        <begin position="106"/>
        <end position="133"/>
    </location>
</feature>
<dbReference type="EMBL" id="KV878585">
    <property type="protein sequence ID" value="OJJ60245.1"/>
    <property type="molecule type" value="Genomic_DNA"/>
</dbReference>
<feature type="region of interest" description="Disordered" evidence="2">
    <location>
        <begin position="24"/>
        <end position="83"/>
    </location>
</feature>
<dbReference type="OrthoDB" id="4491582at2759"/>
<dbReference type="AlphaFoldDB" id="A0A1L9TLD8"/>
<dbReference type="GeneID" id="63769330"/>
<dbReference type="Proteomes" id="UP000184356">
    <property type="component" value="Unassembled WGS sequence"/>
</dbReference>
<dbReference type="VEuPathDB" id="FungiDB:ASPSYDRAFT_98492"/>
<dbReference type="RefSeq" id="XP_040704051.1">
    <property type="nucleotide sequence ID" value="XM_040853257.1"/>
</dbReference>
<evidence type="ECO:0000313" key="3">
    <source>
        <dbReference type="EMBL" id="OJJ60245.1"/>
    </source>
</evidence>
<keyword evidence="1" id="KW-0175">Coiled coil</keyword>
<keyword evidence="4" id="KW-1185">Reference proteome</keyword>
<proteinExistence type="predicted"/>
<protein>
    <submittedName>
        <fullName evidence="3">Uncharacterized protein</fullName>
    </submittedName>
</protein>
<name>A0A1L9TLD8_9EURO</name>
<gene>
    <name evidence="3" type="ORF">ASPSYDRAFT_98492</name>
</gene>
<evidence type="ECO:0000256" key="2">
    <source>
        <dbReference type="SAM" id="MobiDB-lite"/>
    </source>
</evidence>
<evidence type="ECO:0000256" key="1">
    <source>
        <dbReference type="SAM" id="Coils"/>
    </source>
</evidence>
<organism evidence="3 4">
    <name type="scientific">Aspergillus sydowii CBS 593.65</name>
    <dbReference type="NCBI Taxonomy" id="1036612"/>
    <lineage>
        <taxon>Eukaryota</taxon>
        <taxon>Fungi</taxon>
        <taxon>Dikarya</taxon>
        <taxon>Ascomycota</taxon>
        <taxon>Pezizomycotina</taxon>
        <taxon>Eurotiomycetes</taxon>
        <taxon>Eurotiomycetidae</taxon>
        <taxon>Eurotiales</taxon>
        <taxon>Aspergillaceae</taxon>
        <taxon>Aspergillus</taxon>
        <taxon>Aspergillus subgen. Nidulantes</taxon>
    </lineage>
</organism>
<feature type="non-terminal residue" evidence="3">
    <location>
        <position position="1"/>
    </location>
</feature>
<sequence>ALVEVVVPARTRGMLGWAMLAPGETSEPHKSHGEYDVKEQNIVPGRRKRPQEDSASRGPEHEQDSKRRASERHNSSRQLSEDEMRREIARLRIEHDLYALAESEETRRLRAEVKRLDNVKAELNRTVNRLMSRVTELTSGEPETDKDTLLRNKERVIHDRISEIKDLEIALSRCFEQQAIRLKTCDIDLPTSAPGVGDAMKAINLGVISTADLLSSCLHLPNKIPRRSAVDSNLRHLLMITGNDNKALRLMPDLACRAILFQVVREQILCSDIWAALHTGGFMLRAYQRAIQHGSGTEFADTFHKAALHMVGQDTEFETCFLAAHAKELQHHTIQMLGPLLDPQKLEATREDLLRVMEHLFLHAFSFRAQCLAPDGVRYEVIQFRPGEPFNHDTMEAHDTTDNQYQLSDLTNGTRRRIKLCVHGMVVAHRFQDSQVEGLHKLKAIGESFLGSNNTPGRGVAGGEIVTEKAIVIL</sequence>
<accession>A0A1L9TLD8</accession>
<feature type="compositionally biased region" description="Basic and acidic residues" evidence="2">
    <location>
        <begin position="26"/>
        <end position="39"/>
    </location>
</feature>